<dbReference type="FunFam" id="1.10.400.10:FF:000007">
    <property type="entry name" value="Guanine nucleotide-binding protein subunit alpha"/>
    <property type="match status" value="1"/>
</dbReference>
<dbReference type="GO" id="GO:0031683">
    <property type="term" value="F:G-protein beta/gamma-subunit complex binding"/>
    <property type="evidence" value="ECO:0007669"/>
    <property type="project" value="InterPro"/>
</dbReference>
<dbReference type="InterPro" id="IPR001019">
    <property type="entry name" value="Gprotein_alpha_su"/>
</dbReference>
<dbReference type="OrthoDB" id="5817230at2759"/>
<dbReference type="Gene3D" id="3.40.50.300">
    <property type="entry name" value="P-loop containing nucleotide triphosphate hydrolases"/>
    <property type="match status" value="1"/>
</dbReference>
<dbReference type="PANTHER" id="PTHR10218:SF369">
    <property type="entry name" value="GUANINE NUCLEOTIDE-BINDING PROTEIN ALPHA-2 SUBUNIT"/>
    <property type="match status" value="1"/>
</dbReference>
<feature type="binding site" evidence="11">
    <location>
        <begin position="178"/>
        <end position="184"/>
    </location>
    <ligand>
        <name>GTP</name>
        <dbReference type="ChEBI" id="CHEBI:37565"/>
    </ligand>
</feature>
<dbReference type="GO" id="GO:0001664">
    <property type="term" value="F:G protein-coupled receptor binding"/>
    <property type="evidence" value="ECO:0007669"/>
    <property type="project" value="InterPro"/>
</dbReference>
<keyword evidence="5 11" id="KW-0547">Nucleotide-binding</keyword>
<dbReference type="SUPFAM" id="SSF47895">
    <property type="entry name" value="Transducin (alpha subunit), insertion domain"/>
    <property type="match status" value="1"/>
</dbReference>
<keyword evidence="7 11" id="KW-0342">GTP-binding</keyword>
<keyword evidence="9" id="KW-0807">Transducer</keyword>
<keyword evidence="3" id="KW-0519">Myristate</keyword>
<dbReference type="SUPFAM" id="SSF52540">
    <property type="entry name" value="P-loop containing nucleoside triphosphate hydrolases"/>
    <property type="match status" value="1"/>
</dbReference>
<evidence type="ECO:0000256" key="4">
    <source>
        <dbReference type="ARBA" id="ARBA00022723"/>
    </source>
</evidence>
<dbReference type="InterPro" id="IPR011025">
    <property type="entry name" value="GproteinA_insert"/>
</dbReference>
<evidence type="ECO:0000256" key="6">
    <source>
        <dbReference type="ARBA" id="ARBA00022842"/>
    </source>
</evidence>
<dbReference type="SMART" id="SM00275">
    <property type="entry name" value="G_alpha"/>
    <property type="match status" value="1"/>
</dbReference>
<comment type="similarity">
    <text evidence="1">Belongs to the G-alpha family. G(q) subfamily.</text>
</comment>
<protein>
    <recommendedName>
        <fullName evidence="16">Guanine nucleotide-binding protein alpha-3 subunit</fullName>
    </recommendedName>
</protein>
<dbReference type="Proteomes" id="UP000696573">
    <property type="component" value="Unassembled WGS sequence"/>
</dbReference>
<dbReference type="GO" id="GO:0007189">
    <property type="term" value="P:adenylate cyclase-activating G protein-coupled receptor signaling pathway"/>
    <property type="evidence" value="ECO:0007669"/>
    <property type="project" value="TreeGrafter"/>
</dbReference>
<dbReference type="EMBL" id="CABFNQ020000747">
    <property type="protein sequence ID" value="CAH0033620.1"/>
    <property type="molecule type" value="Genomic_DNA"/>
</dbReference>
<dbReference type="InterPro" id="IPR002975">
    <property type="entry name" value="Fungi_Gprotein_alpha"/>
</dbReference>
<dbReference type="CDD" id="cd00066">
    <property type="entry name" value="G-alpha"/>
    <property type="match status" value="1"/>
</dbReference>
<evidence type="ECO:0000256" key="8">
    <source>
        <dbReference type="ARBA" id="ARBA00023139"/>
    </source>
</evidence>
<dbReference type="GO" id="GO:0005834">
    <property type="term" value="C:heterotrimeric G-protein complex"/>
    <property type="evidence" value="ECO:0007669"/>
    <property type="project" value="InterPro"/>
</dbReference>
<evidence type="ECO:0000313" key="15">
    <source>
        <dbReference type="Proteomes" id="UP000696573"/>
    </source>
</evidence>
<dbReference type="PRINTS" id="PR01241">
    <property type="entry name" value="GPROTEINAFNG"/>
</dbReference>
<evidence type="ECO:0000256" key="7">
    <source>
        <dbReference type="ARBA" id="ARBA00023134"/>
    </source>
</evidence>
<organism evidence="14 15">
    <name type="scientific">Clonostachys rhizophaga</name>
    <dbReference type="NCBI Taxonomy" id="160324"/>
    <lineage>
        <taxon>Eukaryota</taxon>
        <taxon>Fungi</taxon>
        <taxon>Dikarya</taxon>
        <taxon>Ascomycota</taxon>
        <taxon>Pezizomycotina</taxon>
        <taxon>Sordariomycetes</taxon>
        <taxon>Hypocreomycetidae</taxon>
        <taxon>Hypocreales</taxon>
        <taxon>Bionectriaceae</taxon>
        <taxon>Clonostachys</taxon>
    </lineage>
</organism>
<evidence type="ECO:0000256" key="5">
    <source>
        <dbReference type="ARBA" id="ARBA00022741"/>
    </source>
</evidence>
<dbReference type="Pfam" id="PF00503">
    <property type="entry name" value="G-alpha"/>
    <property type="match status" value="1"/>
</dbReference>
<accession>A0A9N9VUT2</accession>
<feature type="binding site" evidence="11">
    <location>
        <begin position="210"/>
        <end position="214"/>
    </location>
    <ligand>
        <name>GTP</name>
        <dbReference type="ChEBI" id="CHEBI:37565"/>
    </ligand>
</feature>
<name>A0A9N9VUT2_9HYPO</name>
<keyword evidence="15" id="KW-1185">Reference proteome</keyword>
<evidence type="ECO:0000256" key="11">
    <source>
        <dbReference type="PIRSR" id="PIRSR601019-1"/>
    </source>
</evidence>
<evidence type="ECO:0000256" key="1">
    <source>
        <dbReference type="ARBA" id="ARBA00007976"/>
    </source>
</evidence>
<dbReference type="GO" id="GO:0046872">
    <property type="term" value="F:metal ion binding"/>
    <property type="evidence" value="ECO:0007669"/>
    <property type="project" value="UniProtKB-KW"/>
</dbReference>
<proteinExistence type="inferred from homology"/>
<evidence type="ECO:0000256" key="3">
    <source>
        <dbReference type="ARBA" id="ARBA00022707"/>
    </source>
</evidence>
<reference evidence="14" key="1">
    <citation type="submission" date="2021-10" db="EMBL/GenBank/DDBJ databases">
        <authorList>
            <person name="Piombo E."/>
        </authorList>
    </citation>
    <scope>NUCLEOTIDE SEQUENCE</scope>
</reference>
<dbReference type="InterPro" id="IPR027417">
    <property type="entry name" value="P-loop_NTPase"/>
</dbReference>
<gene>
    <name evidence="14" type="ORF">CRHIZ90672A_00008783</name>
</gene>
<dbReference type="GO" id="GO:0005737">
    <property type="term" value="C:cytoplasm"/>
    <property type="evidence" value="ECO:0007669"/>
    <property type="project" value="TreeGrafter"/>
</dbReference>
<dbReference type="PROSITE" id="PS51882">
    <property type="entry name" value="G_ALPHA"/>
    <property type="match status" value="1"/>
</dbReference>
<feature type="compositionally biased region" description="Basic and acidic residues" evidence="13">
    <location>
        <begin position="12"/>
        <end position="21"/>
    </location>
</feature>
<evidence type="ECO:0008006" key="16">
    <source>
        <dbReference type="Google" id="ProtNLM"/>
    </source>
</evidence>
<dbReference type="GO" id="GO:0003924">
    <property type="term" value="F:GTPase activity"/>
    <property type="evidence" value="ECO:0007669"/>
    <property type="project" value="InterPro"/>
</dbReference>
<evidence type="ECO:0000256" key="10">
    <source>
        <dbReference type="ARBA" id="ARBA00023288"/>
    </source>
</evidence>
<evidence type="ECO:0000256" key="2">
    <source>
        <dbReference type="ARBA" id="ARBA00011356"/>
    </source>
</evidence>
<evidence type="ECO:0000256" key="13">
    <source>
        <dbReference type="SAM" id="MobiDB-lite"/>
    </source>
</evidence>
<keyword evidence="4 12" id="KW-0479">Metal-binding</keyword>
<dbReference type="FunFam" id="3.40.50.300:FF:000181">
    <property type="entry name" value="Guanine nucleotide-binding protein subunit alpha"/>
    <property type="match status" value="1"/>
</dbReference>
<feature type="binding site" evidence="11">
    <location>
        <position position="336"/>
    </location>
    <ligand>
        <name>GTP</name>
        <dbReference type="ChEBI" id="CHEBI:37565"/>
    </ligand>
</feature>
<evidence type="ECO:0000313" key="14">
    <source>
        <dbReference type="EMBL" id="CAH0033620.1"/>
    </source>
</evidence>
<feature type="binding site" evidence="11">
    <location>
        <begin position="281"/>
        <end position="284"/>
    </location>
    <ligand>
        <name>GTP</name>
        <dbReference type="ChEBI" id="CHEBI:37565"/>
    </ligand>
</feature>
<comment type="caution">
    <text evidence="14">The sequence shown here is derived from an EMBL/GenBank/DDBJ whole genome shotgun (WGS) entry which is preliminary data.</text>
</comment>
<comment type="subunit">
    <text evidence="2">G proteins are composed of 3 units; alpha, beta and gamma. The alpha chain contains the guanine nucleotide binding site.</text>
</comment>
<dbReference type="GO" id="GO:0005525">
    <property type="term" value="F:GTP binding"/>
    <property type="evidence" value="ECO:0007669"/>
    <property type="project" value="UniProtKB-KW"/>
</dbReference>
<feature type="binding site" evidence="12">
    <location>
        <position position="184"/>
    </location>
    <ligand>
        <name>Mg(2+)</name>
        <dbReference type="ChEBI" id="CHEBI:18420"/>
    </ligand>
</feature>
<keyword evidence="8" id="KW-0564">Palmitate</keyword>
<keyword evidence="6 12" id="KW-0460">Magnesium</keyword>
<feature type="binding site" evidence="12">
    <location>
        <position position="49"/>
    </location>
    <ligand>
        <name>Mg(2+)</name>
        <dbReference type="ChEBI" id="CHEBI:18420"/>
    </ligand>
</feature>
<feature type="region of interest" description="Disordered" evidence="13">
    <location>
        <begin position="1"/>
        <end position="21"/>
    </location>
</feature>
<keyword evidence="10" id="KW-0449">Lipoprotein</keyword>
<dbReference type="PANTHER" id="PTHR10218">
    <property type="entry name" value="GTP-BINDING PROTEIN ALPHA SUBUNIT"/>
    <property type="match status" value="1"/>
</dbReference>
<evidence type="ECO:0000256" key="9">
    <source>
        <dbReference type="ARBA" id="ARBA00023224"/>
    </source>
</evidence>
<dbReference type="Gene3D" id="1.10.400.10">
    <property type="entry name" value="GI Alpha 1, domain 2-like"/>
    <property type="match status" value="1"/>
</dbReference>
<dbReference type="AlphaFoldDB" id="A0A9N9VUT2"/>
<sequence>MGACMSSSNEEADQKKKSQAIDKMLEEDSKKLRKECKILLLGSGESGKSTIVKQMKIIHLKGYSEDELFNYRPTVFKNLVECAKAVITAMQQFNIVPEIAENKEFAQFMLDYQPESGPQAHIDPQVGIAVQSLWNDPSKAQLMEHQTEFYLMDSAEYFFQEAVRICAPDYLPSEMDVLRARTKTTGIYETRFQMGQLSIQLADLPGSMFDVGGQRSERKKWIHCFENVTSIIFCVALSEYDQVLLEESSQQQNRMMESLLLFDSVVNSRWFMRTSIILFLNKVDIFKQKLSRSPLGNYFPDYSGGSDVNKAAKYLLWRFNQVNRAHLNLYPHLTQATDTSNIRLVFAAVKETILNNALKDSGIL</sequence>
<dbReference type="GO" id="GO:0032502">
    <property type="term" value="P:developmental process"/>
    <property type="evidence" value="ECO:0007669"/>
    <property type="project" value="UniProtKB-ARBA"/>
</dbReference>
<evidence type="ECO:0000256" key="12">
    <source>
        <dbReference type="PIRSR" id="PIRSR601019-2"/>
    </source>
</evidence>
<dbReference type="GO" id="GO:0010255">
    <property type="term" value="P:glucose mediated signaling pathway"/>
    <property type="evidence" value="ECO:0007669"/>
    <property type="project" value="UniProtKB-ARBA"/>
</dbReference>
<feature type="binding site" evidence="11">
    <location>
        <begin position="153"/>
        <end position="154"/>
    </location>
    <ligand>
        <name>GTP</name>
        <dbReference type="ChEBI" id="CHEBI:37565"/>
    </ligand>
</feature>
<dbReference type="PRINTS" id="PR00318">
    <property type="entry name" value="GPROTEINA"/>
</dbReference>
<feature type="binding site" evidence="11">
    <location>
        <begin position="45"/>
        <end position="50"/>
    </location>
    <ligand>
        <name>GTP</name>
        <dbReference type="ChEBI" id="CHEBI:37565"/>
    </ligand>
</feature>